<accession>A0A6M3IGR7</accession>
<sequence>MHFGTFYRGATVRLYVECRNYLTNALADPSTTQTVTLTDSEGTSVLAAQALTKDATGKYYYEYDTTATSPCGRWVGYFAMTSGTTVSNSKFSFDLETL</sequence>
<gene>
    <name evidence="1" type="ORF">MM415B01880_0005</name>
</gene>
<protein>
    <submittedName>
        <fullName evidence="1">Uncharacterized protein</fullName>
    </submittedName>
</protein>
<organism evidence="1">
    <name type="scientific">viral metagenome</name>
    <dbReference type="NCBI Taxonomy" id="1070528"/>
    <lineage>
        <taxon>unclassified sequences</taxon>
        <taxon>metagenomes</taxon>
        <taxon>organismal metagenomes</taxon>
    </lineage>
</organism>
<reference evidence="1" key="1">
    <citation type="submission" date="2020-03" db="EMBL/GenBank/DDBJ databases">
        <title>The deep terrestrial virosphere.</title>
        <authorList>
            <person name="Holmfeldt K."/>
            <person name="Nilsson E."/>
            <person name="Simone D."/>
            <person name="Lopez-Fernandez M."/>
            <person name="Wu X."/>
            <person name="de Brujin I."/>
            <person name="Lundin D."/>
            <person name="Andersson A."/>
            <person name="Bertilsson S."/>
            <person name="Dopson M."/>
        </authorList>
    </citation>
    <scope>NUCLEOTIDE SEQUENCE</scope>
    <source>
        <strain evidence="1">MM415B01880</strain>
    </source>
</reference>
<evidence type="ECO:0000313" key="1">
    <source>
        <dbReference type="EMBL" id="QJA56327.1"/>
    </source>
</evidence>
<name>A0A6M3IGR7_9ZZZZ</name>
<dbReference type="AlphaFoldDB" id="A0A6M3IGR7"/>
<dbReference type="EMBL" id="MT141212">
    <property type="protein sequence ID" value="QJA56327.1"/>
    <property type="molecule type" value="Genomic_DNA"/>
</dbReference>
<proteinExistence type="predicted"/>